<dbReference type="InterPro" id="IPR002347">
    <property type="entry name" value="SDR_fam"/>
</dbReference>
<reference evidence="2 3" key="1">
    <citation type="submission" date="2020-05" db="EMBL/GenBank/DDBJ databases">
        <title>Identification and distribution of gene clusters putatively required for synthesis of sphingolipid metabolism inhibitors in phylogenetically diverse species of the filamentous fungus Fusarium.</title>
        <authorList>
            <person name="Kim H.-S."/>
            <person name="Busman M."/>
            <person name="Brown D.W."/>
            <person name="Divon H."/>
            <person name="Uhlig S."/>
            <person name="Proctor R.H."/>
        </authorList>
    </citation>
    <scope>NUCLEOTIDE SEQUENCE [LARGE SCALE GENOMIC DNA]</scope>
    <source>
        <strain evidence="2 3">NRRL 20693</strain>
    </source>
</reference>
<keyword evidence="3" id="KW-1185">Reference proteome</keyword>
<dbReference type="PANTHER" id="PTHR47534:SF3">
    <property type="entry name" value="ALCOHOL DEHYDROGENASE-LIKE C-TERMINAL DOMAIN-CONTAINING PROTEIN"/>
    <property type="match status" value="1"/>
</dbReference>
<evidence type="ECO:0000313" key="2">
    <source>
        <dbReference type="EMBL" id="KAF5662213.1"/>
    </source>
</evidence>
<comment type="caution">
    <text evidence="2">The sequence shown here is derived from an EMBL/GenBank/DDBJ whole genome shotgun (WGS) entry which is preliminary data.</text>
</comment>
<dbReference type="PANTHER" id="PTHR47534">
    <property type="entry name" value="YALI0E05731P"/>
    <property type="match status" value="1"/>
</dbReference>
<dbReference type="Proteomes" id="UP000567885">
    <property type="component" value="Unassembled WGS sequence"/>
</dbReference>
<dbReference type="InterPro" id="IPR052228">
    <property type="entry name" value="Sec_Metab_Biosynth_Oxidored"/>
</dbReference>
<keyword evidence="1" id="KW-0560">Oxidoreductase</keyword>
<dbReference type="EMBL" id="JAAGWQ010000168">
    <property type="protein sequence ID" value="KAF5662213.1"/>
    <property type="molecule type" value="Genomic_DNA"/>
</dbReference>
<organism evidence="2 3">
    <name type="scientific">Fusarium heterosporum</name>
    <dbReference type="NCBI Taxonomy" id="42747"/>
    <lineage>
        <taxon>Eukaryota</taxon>
        <taxon>Fungi</taxon>
        <taxon>Dikarya</taxon>
        <taxon>Ascomycota</taxon>
        <taxon>Pezizomycotina</taxon>
        <taxon>Sordariomycetes</taxon>
        <taxon>Hypocreomycetidae</taxon>
        <taxon>Hypocreales</taxon>
        <taxon>Nectriaceae</taxon>
        <taxon>Fusarium</taxon>
        <taxon>Fusarium heterosporum species complex</taxon>
    </lineage>
</organism>
<dbReference type="Pfam" id="PF00106">
    <property type="entry name" value="adh_short"/>
    <property type="match status" value="1"/>
</dbReference>
<evidence type="ECO:0000313" key="3">
    <source>
        <dbReference type="Proteomes" id="UP000567885"/>
    </source>
</evidence>
<dbReference type="SUPFAM" id="SSF51735">
    <property type="entry name" value="NAD(P)-binding Rossmann-fold domains"/>
    <property type="match status" value="1"/>
</dbReference>
<dbReference type="OrthoDB" id="2898509at2759"/>
<name>A0A8H5T3C6_FUSHE</name>
<proteinExistence type="predicted"/>
<evidence type="ECO:0000256" key="1">
    <source>
        <dbReference type="ARBA" id="ARBA00023002"/>
    </source>
</evidence>
<accession>A0A8H5T3C6</accession>
<protein>
    <submittedName>
        <fullName evidence="2">Short chain dehydrogenase reductase family</fullName>
    </submittedName>
</protein>
<gene>
    <name evidence="2" type="ORF">FHETE_8103</name>
</gene>
<dbReference type="InterPro" id="IPR036291">
    <property type="entry name" value="NAD(P)-bd_dom_sf"/>
</dbReference>
<sequence>MVSFKEIQASNALINDATPRIAVFVGGTSGIGKATIEALVATGSSLRIYLTGRKGSQQRVETFIHELHVTNPNAEILWVEGEVSLLAETTRICEIIKNKERYIDLLFLTTGYAPFTSRKETLEGLEISQTLSYYSRMLFVLHLLPLLNEAQAPRVISVLGGGLEPKTIELDDIDLKKPGNFNFIKAQMQYAAMNSLFLESLADENPEITFIHSWPGWVNTRNVRRGLDSDSILAWIVWLFLEPLIAIFSYSNQESGQRHLFQCTSSAFGGRGTQWMGKIGINSHGKEENGLFFVNYKCECTPNSKAVSSLRESARKKVVVHTNEILAGHM</sequence>
<dbReference type="AlphaFoldDB" id="A0A8H5T3C6"/>
<dbReference type="Gene3D" id="3.40.50.720">
    <property type="entry name" value="NAD(P)-binding Rossmann-like Domain"/>
    <property type="match status" value="1"/>
</dbReference>
<dbReference type="GO" id="GO:0016491">
    <property type="term" value="F:oxidoreductase activity"/>
    <property type="evidence" value="ECO:0007669"/>
    <property type="project" value="UniProtKB-KW"/>
</dbReference>